<feature type="signal peptide" evidence="2">
    <location>
        <begin position="1"/>
        <end position="23"/>
    </location>
</feature>
<dbReference type="Proteomes" id="UP000030762">
    <property type="component" value="Unassembled WGS sequence"/>
</dbReference>
<dbReference type="GeneID" id="19943449"/>
<proteinExistence type="predicted"/>
<dbReference type="AlphaFoldDB" id="T0SBE6"/>
<dbReference type="InterPro" id="IPR032675">
    <property type="entry name" value="LRR_dom_sf"/>
</dbReference>
<protein>
    <submittedName>
        <fullName evidence="4">TKL/DRK protein kinase</fullName>
    </submittedName>
</protein>
<evidence type="ECO:0000256" key="2">
    <source>
        <dbReference type="SAM" id="SignalP"/>
    </source>
</evidence>
<dbReference type="STRING" id="1156394.T0SBE6"/>
<reference evidence="4 5" key="1">
    <citation type="submission" date="2012-04" db="EMBL/GenBank/DDBJ databases">
        <title>The Genome Sequence of Saprolegnia declina VS20.</title>
        <authorList>
            <consortium name="The Broad Institute Genome Sequencing Platform"/>
            <person name="Russ C."/>
            <person name="Nusbaum C."/>
            <person name="Tyler B."/>
            <person name="van West P."/>
            <person name="Dieguez-Uribeondo J."/>
            <person name="de Bruijn I."/>
            <person name="Tripathy S."/>
            <person name="Jiang R."/>
            <person name="Young S.K."/>
            <person name="Zeng Q."/>
            <person name="Gargeya S."/>
            <person name="Fitzgerald M."/>
            <person name="Haas B."/>
            <person name="Abouelleil A."/>
            <person name="Alvarado L."/>
            <person name="Arachchi H.M."/>
            <person name="Berlin A."/>
            <person name="Chapman S.B."/>
            <person name="Goldberg J."/>
            <person name="Griggs A."/>
            <person name="Gujja S."/>
            <person name="Hansen M."/>
            <person name="Howarth C."/>
            <person name="Imamovic A."/>
            <person name="Larimer J."/>
            <person name="McCowen C."/>
            <person name="Montmayeur A."/>
            <person name="Murphy C."/>
            <person name="Neiman D."/>
            <person name="Pearson M."/>
            <person name="Priest M."/>
            <person name="Roberts A."/>
            <person name="Saif S."/>
            <person name="Shea T."/>
            <person name="Sisk P."/>
            <person name="Sykes S."/>
            <person name="Wortman J."/>
            <person name="Nusbaum C."/>
            <person name="Birren B."/>
        </authorList>
    </citation>
    <scope>NUCLEOTIDE SEQUENCE [LARGE SCALE GENOMIC DNA]</scope>
    <source>
        <strain evidence="4 5">VS20</strain>
    </source>
</reference>
<dbReference type="SUPFAM" id="SSF56112">
    <property type="entry name" value="Protein kinase-like (PK-like)"/>
    <property type="match status" value="1"/>
</dbReference>
<dbReference type="PANTHER" id="PTHR44329">
    <property type="entry name" value="SERINE/THREONINE-PROTEIN KINASE TNNI3K-RELATED"/>
    <property type="match status" value="1"/>
</dbReference>
<dbReference type="Gene3D" id="1.10.510.10">
    <property type="entry name" value="Transferase(Phosphotransferase) domain 1"/>
    <property type="match status" value="1"/>
</dbReference>
<keyword evidence="1" id="KW-0472">Membrane</keyword>
<accession>T0SBE6</accession>
<dbReference type="GO" id="GO:0005524">
    <property type="term" value="F:ATP binding"/>
    <property type="evidence" value="ECO:0007669"/>
    <property type="project" value="InterPro"/>
</dbReference>
<name>T0SBE6_SAPDV</name>
<dbReference type="InterPro" id="IPR051681">
    <property type="entry name" value="Ser/Thr_Kinases-Pseudokinases"/>
</dbReference>
<organism evidence="4 5">
    <name type="scientific">Saprolegnia diclina (strain VS20)</name>
    <dbReference type="NCBI Taxonomy" id="1156394"/>
    <lineage>
        <taxon>Eukaryota</taxon>
        <taxon>Sar</taxon>
        <taxon>Stramenopiles</taxon>
        <taxon>Oomycota</taxon>
        <taxon>Saprolegniomycetes</taxon>
        <taxon>Saprolegniales</taxon>
        <taxon>Saprolegniaceae</taxon>
        <taxon>Saprolegnia</taxon>
    </lineage>
</organism>
<keyword evidence="4" id="KW-0808">Transferase</keyword>
<keyword evidence="1" id="KW-0812">Transmembrane</keyword>
<dbReference type="eggNOG" id="KOG0192">
    <property type="taxonomic scope" value="Eukaryota"/>
</dbReference>
<dbReference type="RefSeq" id="XP_008606541.1">
    <property type="nucleotide sequence ID" value="XM_008608319.1"/>
</dbReference>
<dbReference type="InterPro" id="IPR011009">
    <property type="entry name" value="Kinase-like_dom_sf"/>
</dbReference>
<feature type="transmembrane region" description="Helical" evidence="1">
    <location>
        <begin position="280"/>
        <end position="302"/>
    </location>
</feature>
<evidence type="ECO:0000256" key="1">
    <source>
        <dbReference type="SAM" id="Phobius"/>
    </source>
</evidence>
<dbReference type="Pfam" id="PF07714">
    <property type="entry name" value="PK_Tyr_Ser-Thr"/>
    <property type="match status" value="1"/>
</dbReference>
<dbReference type="Gene3D" id="3.80.10.10">
    <property type="entry name" value="Ribonuclease Inhibitor"/>
    <property type="match status" value="1"/>
</dbReference>
<sequence>MASFPNAACWLVAAAIAAVRATAACSGMLNQAGATWCIACEPAQCALMRPTMNVIVTTALTPEITSSNAPASTSITASITSFGAFKDVDPVNDVKNLKISASASGLSTFGLDSIANVKGLVSLTLESLTLGPATVADALPLTTLILTKCTLPSSTLDFSRFANLTHLQITGCGLSVLPTLNVAALTKITKIDLHNNNLKQFPLQLLDLPTSTVTIDLTGNPIEPFALTTAQLAKYNAMLITLDGKGPDAAVASGTPGLTSSAARDVVPATSSSSSSVSSWQMALLAGVGGAGLAVIIAMIIIRQRNAKDDADSVLEDLDHPAYMTNVDDNHLFLSHNTPMMVATDTLKPGDLISPLTEIGEDSTPFHTESDRCYRLLSQDELRLSRSACPIPGGLSGSFDGERVMIRRLDHRDRPDVAKRFVQRVAALSLLKHEHVVELLGASKLSGISLCAVFEHMEHGTLSSFLHVERSPLTPHQAQRMCLEIADGVAYLQATGFVLGAAFDVWSTDRILVNEALTCKLNIVTCLDDLDATSVQLSFGTGRLAFLAPEIASQRLTTESRRDDMDNEAAAIYALGVILGEVLTRQRPYAPLLHAVGPVAADGYVYDMYMAPGTPRVPPHTLGDDVPPAWTQLIAECLSYAPRDRPTAADVCRRLRSSYESAPH</sequence>
<dbReference type="Gene3D" id="3.30.200.20">
    <property type="entry name" value="Phosphorylase Kinase, domain 1"/>
    <property type="match status" value="1"/>
</dbReference>
<dbReference type="EMBL" id="JH767137">
    <property type="protein sequence ID" value="EQC40067.1"/>
    <property type="molecule type" value="Genomic_DNA"/>
</dbReference>
<evidence type="ECO:0000313" key="5">
    <source>
        <dbReference type="Proteomes" id="UP000030762"/>
    </source>
</evidence>
<keyword evidence="4" id="KW-0418">Kinase</keyword>
<evidence type="ECO:0000313" key="4">
    <source>
        <dbReference type="EMBL" id="EQC40067.1"/>
    </source>
</evidence>
<dbReference type="GO" id="GO:0004674">
    <property type="term" value="F:protein serine/threonine kinase activity"/>
    <property type="evidence" value="ECO:0007669"/>
    <property type="project" value="TreeGrafter"/>
</dbReference>
<evidence type="ECO:0000259" key="3">
    <source>
        <dbReference type="PROSITE" id="PS50011"/>
    </source>
</evidence>
<keyword evidence="2" id="KW-0732">Signal</keyword>
<dbReference type="VEuPathDB" id="FungiDB:SDRG_02722"/>
<dbReference type="PROSITE" id="PS50011">
    <property type="entry name" value="PROTEIN_KINASE_DOM"/>
    <property type="match status" value="1"/>
</dbReference>
<dbReference type="PANTHER" id="PTHR44329:SF214">
    <property type="entry name" value="PROTEIN KINASE DOMAIN-CONTAINING PROTEIN"/>
    <property type="match status" value="1"/>
</dbReference>
<dbReference type="OMA" id="IAMIIIR"/>
<feature type="chain" id="PRO_5004584385" evidence="2">
    <location>
        <begin position="24"/>
        <end position="664"/>
    </location>
</feature>
<keyword evidence="5" id="KW-1185">Reference proteome</keyword>
<dbReference type="InParanoid" id="T0SBE6"/>
<dbReference type="InterPro" id="IPR000719">
    <property type="entry name" value="Prot_kinase_dom"/>
</dbReference>
<feature type="domain" description="Protein kinase" evidence="3">
    <location>
        <begin position="353"/>
        <end position="664"/>
    </location>
</feature>
<keyword evidence="1" id="KW-1133">Transmembrane helix</keyword>
<dbReference type="SUPFAM" id="SSF52058">
    <property type="entry name" value="L domain-like"/>
    <property type="match status" value="1"/>
</dbReference>
<dbReference type="OrthoDB" id="4062651at2759"/>
<dbReference type="InterPro" id="IPR001245">
    <property type="entry name" value="Ser-Thr/Tyr_kinase_cat_dom"/>
</dbReference>
<gene>
    <name evidence="4" type="ORF">SDRG_02722</name>
</gene>